<feature type="transmembrane region" description="Helical" evidence="9">
    <location>
        <begin position="25"/>
        <end position="44"/>
    </location>
</feature>
<dbReference type="AlphaFoldDB" id="A0A8J3ACV2"/>
<keyword evidence="6 9" id="KW-0812">Transmembrane</keyword>
<dbReference type="InterPro" id="IPR035906">
    <property type="entry name" value="MetI-like_sf"/>
</dbReference>
<reference evidence="12" key="2">
    <citation type="submission" date="2020-09" db="EMBL/GenBank/DDBJ databases">
        <authorList>
            <person name="Sun Q."/>
            <person name="Zhou Y."/>
        </authorList>
    </citation>
    <scope>NUCLEOTIDE SEQUENCE</scope>
    <source>
        <strain evidence="12">CGMCC 1.14988</strain>
    </source>
</reference>
<dbReference type="InterPro" id="IPR011864">
    <property type="entry name" value="Phosphate_PstC"/>
</dbReference>
<dbReference type="InterPro" id="IPR051124">
    <property type="entry name" value="Phosphate_Transport_Permease"/>
</dbReference>
<comment type="subcellular location">
    <subcellularLocation>
        <location evidence="1 9">Cell membrane</location>
        <topology evidence="1 9">Multi-pass membrane protein</topology>
    </subcellularLocation>
</comment>
<feature type="transmembrane region" description="Helical" evidence="9">
    <location>
        <begin position="126"/>
        <end position="157"/>
    </location>
</feature>
<dbReference type="GO" id="GO:0005315">
    <property type="term" value="F:phosphate transmembrane transporter activity"/>
    <property type="evidence" value="ECO:0007669"/>
    <property type="project" value="InterPro"/>
</dbReference>
<keyword evidence="3 9" id="KW-0813">Transport</keyword>
<evidence type="ECO:0000256" key="10">
    <source>
        <dbReference type="RuleBase" id="RU363054"/>
    </source>
</evidence>
<evidence type="ECO:0000313" key="13">
    <source>
        <dbReference type="Proteomes" id="UP000650511"/>
    </source>
</evidence>
<evidence type="ECO:0000256" key="6">
    <source>
        <dbReference type="ARBA" id="ARBA00022692"/>
    </source>
</evidence>
<evidence type="ECO:0000259" key="11">
    <source>
        <dbReference type="PROSITE" id="PS50928"/>
    </source>
</evidence>
<evidence type="ECO:0000256" key="7">
    <source>
        <dbReference type="ARBA" id="ARBA00022989"/>
    </source>
</evidence>
<keyword evidence="7 9" id="KW-1133">Transmembrane helix</keyword>
<feature type="transmembrane region" description="Helical" evidence="9">
    <location>
        <begin position="290"/>
        <end position="310"/>
    </location>
</feature>
<feature type="transmembrane region" description="Helical" evidence="9">
    <location>
        <begin position="93"/>
        <end position="114"/>
    </location>
</feature>
<evidence type="ECO:0000256" key="4">
    <source>
        <dbReference type="ARBA" id="ARBA00022475"/>
    </source>
</evidence>
<evidence type="ECO:0000256" key="9">
    <source>
        <dbReference type="RuleBase" id="RU363032"/>
    </source>
</evidence>
<evidence type="ECO:0000256" key="2">
    <source>
        <dbReference type="ARBA" id="ARBA00007069"/>
    </source>
</evidence>
<feature type="transmembrane region" description="Helical" evidence="9">
    <location>
        <begin position="234"/>
        <end position="260"/>
    </location>
</feature>
<dbReference type="PANTHER" id="PTHR30425">
    <property type="entry name" value="PHOSPHATE TRANSPORT SYSTEM PERMEASE PROTEIN PST"/>
    <property type="match status" value="1"/>
</dbReference>
<feature type="transmembrane region" description="Helical" evidence="9">
    <location>
        <begin position="177"/>
        <end position="198"/>
    </location>
</feature>
<evidence type="ECO:0000256" key="5">
    <source>
        <dbReference type="ARBA" id="ARBA00022592"/>
    </source>
</evidence>
<accession>A0A8J3ACV2</accession>
<dbReference type="Pfam" id="PF00528">
    <property type="entry name" value="BPD_transp_1"/>
    <property type="match status" value="1"/>
</dbReference>
<dbReference type="NCBIfam" id="TIGR02138">
    <property type="entry name" value="phosphate_pstC"/>
    <property type="match status" value="1"/>
</dbReference>
<keyword evidence="8 9" id="KW-0472">Membrane</keyword>
<feature type="domain" description="ABC transmembrane type-1" evidence="11">
    <location>
        <begin position="89"/>
        <end position="312"/>
    </location>
</feature>
<organism evidence="12 13">
    <name type="scientific">Egicoccus halophilus</name>
    <dbReference type="NCBI Taxonomy" id="1670830"/>
    <lineage>
        <taxon>Bacteria</taxon>
        <taxon>Bacillati</taxon>
        <taxon>Actinomycetota</taxon>
        <taxon>Nitriliruptoria</taxon>
        <taxon>Egicoccales</taxon>
        <taxon>Egicoccaceae</taxon>
        <taxon>Egicoccus</taxon>
    </lineage>
</organism>
<dbReference type="InterPro" id="IPR000515">
    <property type="entry name" value="MetI-like"/>
</dbReference>
<dbReference type="PANTHER" id="PTHR30425:SF1">
    <property type="entry name" value="PHOSPHATE TRANSPORT SYSTEM PERMEASE PROTEIN PSTC"/>
    <property type="match status" value="1"/>
</dbReference>
<dbReference type="GO" id="GO:0006817">
    <property type="term" value="P:phosphate ion transport"/>
    <property type="evidence" value="ECO:0007669"/>
    <property type="project" value="UniProtKB-KW"/>
</dbReference>
<evidence type="ECO:0000256" key="1">
    <source>
        <dbReference type="ARBA" id="ARBA00004651"/>
    </source>
</evidence>
<dbReference type="GO" id="GO:0005886">
    <property type="term" value="C:plasma membrane"/>
    <property type="evidence" value="ECO:0007669"/>
    <property type="project" value="UniProtKB-SubCell"/>
</dbReference>
<keyword evidence="4 10" id="KW-1003">Cell membrane</keyword>
<keyword evidence="13" id="KW-1185">Reference proteome</keyword>
<gene>
    <name evidence="12" type="ORF">GCM10011354_31700</name>
</gene>
<keyword evidence="5 10" id="KW-0592">Phosphate transport</keyword>
<name>A0A8J3ACV2_9ACTN</name>
<dbReference type="SUPFAM" id="SSF161098">
    <property type="entry name" value="MetI-like"/>
    <property type="match status" value="1"/>
</dbReference>
<dbReference type="PROSITE" id="PS50928">
    <property type="entry name" value="ABC_TM1"/>
    <property type="match status" value="1"/>
</dbReference>
<evidence type="ECO:0000256" key="3">
    <source>
        <dbReference type="ARBA" id="ARBA00022448"/>
    </source>
</evidence>
<dbReference type="EMBL" id="BMHA01000013">
    <property type="protein sequence ID" value="GGI08961.1"/>
    <property type="molecule type" value="Genomic_DNA"/>
</dbReference>
<comment type="caution">
    <text evidence="12">The sequence shown here is derived from an EMBL/GenBank/DDBJ whole genome shotgun (WGS) entry which is preliminary data.</text>
</comment>
<dbReference type="Gene3D" id="1.10.3720.10">
    <property type="entry name" value="MetI-like"/>
    <property type="match status" value="1"/>
</dbReference>
<dbReference type="Proteomes" id="UP000650511">
    <property type="component" value="Unassembled WGS sequence"/>
</dbReference>
<comment type="similarity">
    <text evidence="2 10">Belongs to the binding-protein-dependent transport system permease family. CysTW subfamily.</text>
</comment>
<protein>
    <recommendedName>
        <fullName evidence="10">Phosphate transport system permease protein</fullName>
    </recommendedName>
</protein>
<reference evidence="12" key="1">
    <citation type="journal article" date="2014" name="Int. J. Syst. Evol. Microbiol.">
        <title>Complete genome sequence of Corynebacterium casei LMG S-19264T (=DSM 44701T), isolated from a smear-ripened cheese.</title>
        <authorList>
            <consortium name="US DOE Joint Genome Institute (JGI-PGF)"/>
            <person name="Walter F."/>
            <person name="Albersmeier A."/>
            <person name="Kalinowski J."/>
            <person name="Ruckert C."/>
        </authorList>
    </citation>
    <scope>NUCLEOTIDE SEQUENCE</scope>
    <source>
        <strain evidence="12">CGMCC 1.14988</strain>
    </source>
</reference>
<evidence type="ECO:0000313" key="12">
    <source>
        <dbReference type="EMBL" id="GGI08961.1"/>
    </source>
</evidence>
<dbReference type="CDD" id="cd06261">
    <property type="entry name" value="TM_PBP2"/>
    <property type="match status" value="1"/>
</dbReference>
<comment type="function">
    <text evidence="10">Part of the binding-protein-dependent transport system for phosphate; probably responsible for the translocation of the substrate across the membrane.</text>
</comment>
<dbReference type="OrthoDB" id="9785113at2"/>
<evidence type="ECO:0000256" key="8">
    <source>
        <dbReference type="ARBA" id="ARBA00023136"/>
    </source>
</evidence>
<sequence>MALSAPPEPSRLRASRRARMADPTFKAVVMGAGILVLLVLAWMLTSTASDALPVFQKEGVLGFLFGTTWQPGDARGGEITGTYGALPFLAGTVYSSLIALAIAVPLAVGIALYLTQLAPKRIKQPLTYTVDLLAAVPSVVYGIVGAQFLAQVLYPFWVWLNDVLSFLPFFGGNVRAFNLLFASVVLAIMILPITSAVIREVFAQVPTDERWAAFGLGATRWEVMRHVVLPRSRAGIIGGAMLGLGRALGETIAVLLIMGAGAQVAFEPLNTANTVAAQIAAAFREASPEYLRALMALGVSLFLLTMLVNVGARIVVSRMGTVSGDAAL</sequence>
<proteinExistence type="inferred from homology"/>